<dbReference type="Pfam" id="PF02190">
    <property type="entry name" value="LON_substr_bdg"/>
    <property type="match status" value="1"/>
</dbReference>
<name>A0A0S4V739_RALSL</name>
<accession>A0A0S4V739</accession>
<reference evidence="2" key="1">
    <citation type="submission" date="2015-10" db="EMBL/GenBank/DDBJ databases">
        <authorList>
            <person name="Gilbert D.G."/>
        </authorList>
    </citation>
    <scope>NUCLEOTIDE SEQUENCE</scope>
    <source>
        <strain evidence="2">Phyl III-seqv23</strain>
    </source>
</reference>
<dbReference type="PANTHER" id="PTHR46732">
    <property type="entry name" value="ATP-DEPENDENT PROTEASE LA (LON) DOMAIN PROTEIN"/>
    <property type="match status" value="1"/>
</dbReference>
<sequence length="216" mass="24110">MQDDIALSPFSPLPPLPTELPLFPLHTVLFPGGLLPLRIFEARYIDMVRTCLREQTPFGVCLIERGNEVAADTPTVPVDIGCIAHIVECDMEQLGLLMIKVRGTQRFKVRSVDTTTGGLLRGTVEPIGADLEDCKGELFDDCVNALRRIVTTLGAREEGQVPLAEPYDWASPSWVGNRLCELLPVPLKAKQKLMELMDAGMRIEIVHRYMKQHHIL</sequence>
<dbReference type="SMART" id="SM00464">
    <property type="entry name" value="LON"/>
    <property type="match status" value="1"/>
</dbReference>
<organism evidence="2">
    <name type="scientific">Ralstonia solanacearum</name>
    <name type="common">Pseudomonas solanacearum</name>
    <dbReference type="NCBI Taxonomy" id="305"/>
    <lineage>
        <taxon>Bacteria</taxon>
        <taxon>Pseudomonadati</taxon>
        <taxon>Pseudomonadota</taxon>
        <taxon>Betaproteobacteria</taxon>
        <taxon>Burkholderiales</taxon>
        <taxon>Burkholderiaceae</taxon>
        <taxon>Ralstonia</taxon>
        <taxon>Ralstonia solanacearum species complex</taxon>
    </lineage>
</organism>
<evidence type="ECO:0000313" key="2">
    <source>
        <dbReference type="EMBL" id="CUV30156.1"/>
    </source>
</evidence>
<dbReference type="InterPro" id="IPR046336">
    <property type="entry name" value="Lon_prtase_N_sf"/>
</dbReference>
<dbReference type="Gene3D" id="1.10.4060.10">
    <property type="entry name" value="BPP1347 like domain"/>
    <property type="match status" value="1"/>
</dbReference>
<dbReference type="InterPro" id="IPR015947">
    <property type="entry name" value="PUA-like_sf"/>
</dbReference>
<evidence type="ECO:0000259" key="1">
    <source>
        <dbReference type="PROSITE" id="PS51787"/>
    </source>
</evidence>
<proteinExistence type="predicted"/>
<gene>
    <name evidence="2" type="ORF">RUN1985_v1_610016</name>
</gene>
<dbReference type="EMBL" id="LN899824">
    <property type="protein sequence ID" value="CUV30156.1"/>
    <property type="molecule type" value="Genomic_DNA"/>
</dbReference>
<dbReference type="PROSITE" id="PS51787">
    <property type="entry name" value="LON_N"/>
    <property type="match status" value="1"/>
</dbReference>
<dbReference type="InterPro" id="IPR003111">
    <property type="entry name" value="Lon_prtase_N"/>
</dbReference>
<feature type="domain" description="Lon N-terminal" evidence="1">
    <location>
        <begin position="13"/>
        <end position="214"/>
    </location>
</feature>
<protein>
    <submittedName>
        <fullName evidence="2">Putative peptidase protein</fullName>
    </submittedName>
</protein>
<dbReference type="SUPFAM" id="SSF88697">
    <property type="entry name" value="PUA domain-like"/>
    <property type="match status" value="1"/>
</dbReference>
<dbReference type="PANTHER" id="PTHR46732:SF8">
    <property type="entry name" value="ATP-DEPENDENT PROTEASE LA (LON) DOMAIN PROTEIN"/>
    <property type="match status" value="1"/>
</dbReference>
<dbReference type="Gene3D" id="2.30.130.40">
    <property type="entry name" value="LON domain-like"/>
    <property type="match status" value="1"/>
</dbReference>
<dbReference type="AlphaFoldDB" id="A0A0S4V739"/>